<name>A0A0G1C3R6_9BACT</name>
<dbReference type="InterPro" id="IPR051675">
    <property type="entry name" value="Endo/Exo/Phosphatase_dom_1"/>
</dbReference>
<evidence type="ECO:0000259" key="1">
    <source>
        <dbReference type="Pfam" id="PF10531"/>
    </source>
</evidence>
<dbReference type="Pfam" id="PF10531">
    <property type="entry name" value="SLBB"/>
    <property type="match status" value="1"/>
</dbReference>
<evidence type="ECO:0000313" key="3">
    <source>
        <dbReference type="Proteomes" id="UP000034213"/>
    </source>
</evidence>
<dbReference type="Gene3D" id="1.10.150.320">
    <property type="entry name" value="Photosystem II 12 kDa extrinsic protein"/>
    <property type="match status" value="1"/>
</dbReference>
<dbReference type="SUPFAM" id="SSF81585">
    <property type="entry name" value="PsbU/PolX domain-like"/>
    <property type="match status" value="1"/>
</dbReference>
<dbReference type="STRING" id="1618369.UV54_C0013G0002"/>
<dbReference type="InterPro" id="IPR019554">
    <property type="entry name" value="Soluble_ligand-bd"/>
</dbReference>
<evidence type="ECO:0000313" key="2">
    <source>
        <dbReference type="EMBL" id="KKS80202.1"/>
    </source>
</evidence>
<sequence length="174" mass="18742">MMMGVLSVVVVSSRTEGEELVIQKAGESEELEDKLMADVGGAVMKPGVYELKGGARVNQALIAAGGLREEADREWVEKNLNLAAKVTDGQKIYIPSNKETIKDVPSLSKGTSLSEKININTASITELDTLYGVGPATAQKIIDSRPYGSVEELVTKKVVSNKVYEAIKNQITVF</sequence>
<dbReference type="GO" id="GO:0015628">
    <property type="term" value="P:protein secretion by the type II secretion system"/>
    <property type="evidence" value="ECO:0007669"/>
    <property type="project" value="TreeGrafter"/>
</dbReference>
<dbReference type="EMBL" id="LCEW01000013">
    <property type="protein sequence ID" value="KKS80202.1"/>
    <property type="molecule type" value="Genomic_DNA"/>
</dbReference>
<gene>
    <name evidence="2" type="ORF">UV54_C0013G0002</name>
</gene>
<accession>A0A0G1C3R6</accession>
<organism evidence="2 3">
    <name type="scientific">Candidatus Beckwithbacteria bacterium GW2011_GWA2_43_10</name>
    <dbReference type="NCBI Taxonomy" id="1618369"/>
    <lineage>
        <taxon>Bacteria</taxon>
        <taxon>Candidatus Beckwithiibacteriota</taxon>
    </lineage>
</organism>
<dbReference type="AlphaFoldDB" id="A0A0G1C3R6"/>
<proteinExistence type="predicted"/>
<reference evidence="2 3" key="1">
    <citation type="journal article" date="2015" name="Nature">
        <title>rRNA introns, odd ribosomes, and small enigmatic genomes across a large radiation of phyla.</title>
        <authorList>
            <person name="Brown C.T."/>
            <person name="Hug L.A."/>
            <person name="Thomas B.C."/>
            <person name="Sharon I."/>
            <person name="Castelle C.J."/>
            <person name="Singh A."/>
            <person name="Wilkins M.J."/>
            <person name="Williams K.H."/>
            <person name="Banfield J.F."/>
        </authorList>
    </citation>
    <scope>NUCLEOTIDE SEQUENCE [LARGE SCALE GENOMIC DNA]</scope>
</reference>
<dbReference type="GO" id="GO:0015627">
    <property type="term" value="C:type II protein secretion system complex"/>
    <property type="evidence" value="ECO:0007669"/>
    <property type="project" value="TreeGrafter"/>
</dbReference>
<dbReference type="PANTHER" id="PTHR21180">
    <property type="entry name" value="ENDONUCLEASE/EXONUCLEASE/PHOSPHATASE FAMILY DOMAIN-CONTAINING PROTEIN 1"/>
    <property type="match status" value="1"/>
</dbReference>
<comment type="caution">
    <text evidence="2">The sequence shown here is derived from an EMBL/GenBank/DDBJ whole genome shotgun (WGS) entry which is preliminary data.</text>
</comment>
<dbReference type="Proteomes" id="UP000034213">
    <property type="component" value="Unassembled WGS sequence"/>
</dbReference>
<dbReference type="Pfam" id="PF12836">
    <property type="entry name" value="HHH_3"/>
    <property type="match status" value="1"/>
</dbReference>
<dbReference type="PANTHER" id="PTHR21180:SF32">
    <property type="entry name" value="ENDONUCLEASE_EXONUCLEASE_PHOSPHATASE FAMILY DOMAIN-CONTAINING PROTEIN 1"/>
    <property type="match status" value="1"/>
</dbReference>
<protein>
    <submittedName>
        <fullName evidence="2">ComEA protein</fullName>
    </submittedName>
</protein>
<feature type="domain" description="Soluble ligand binding" evidence="1">
    <location>
        <begin position="37"/>
        <end position="94"/>
    </location>
</feature>